<organism evidence="1 2">
    <name type="scientific">Catharanthus roseus</name>
    <name type="common">Madagascar periwinkle</name>
    <name type="synonym">Vinca rosea</name>
    <dbReference type="NCBI Taxonomy" id="4058"/>
    <lineage>
        <taxon>Eukaryota</taxon>
        <taxon>Viridiplantae</taxon>
        <taxon>Streptophyta</taxon>
        <taxon>Embryophyta</taxon>
        <taxon>Tracheophyta</taxon>
        <taxon>Spermatophyta</taxon>
        <taxon>Magnoliopsida</taxon>
        <taxon>eudicotyledons</taxon>
        <taxon>Gunneridae</taxon>
        <taxon>Pentapetalae</taxon>
        <taxon>asterids</taxon>
        <taxon>lamiids</taxon>
        <taxon>Gentianales</taxon>
        <taxon>Apocynaceae</taxon>
        <taxon>Rauvolfioideae</taxon>
        <taxon>Vinceae</taxon>
        <taxon>Catharanthinae</taxon>
        <taxon>Catharanthus</taxon>
    </lineage>
</organism>
<name>A0ACC0AA91_CATRO</name>
<dbReference type="Proteomes" id="UP001060085">
    <property type="component" value="Linkage Group LG06"/>
</dbReference>
<accession>A0ACC0AA91</accession>
<keyword evidence="2" id="KW-1185">Reference proteome</keyword>
<proteinExistence type="predicted"/>
<reference evidence="2" key="1">
    <citation type="journal article" date="2023" name="Nat. Plants">
        <title>Single-cell RNA sequencing provides a high-resolution roadmap for understanding the multicellular compartmentation of specialized metabolism.</title>
        <authorList>
            <person name="Sun S."/>
            <person name="Shen X."/>
            <person name="Li Y."/>
            <person name="Li Y."/>
            <person name="Wang S."/>
            <person name="Li R."/>
            <person name="Zhang H."/>
            <person name="Shen G."/>
            <person name="Guo B."/>
            <person name="Wei J."/>
            <person name="Xu J."/>
            <person name="St-Pierre B."/>
            <person name="Chen S."/>
            <person name="Sun C."/>
        </authorList>
    </citation>
    <scope>NUCLEOTIDE SEQUENCE [LARGE SCALE GENOMIC DNA]</scope>
</reference>
<comment type="caution">
    <text evidence="1">The sequence shown here is derived from an EMBL/GenBank/DDBJ whole genome shotgun (WGS) entry which is preliminary data.</text>
</comment>
<evidence type="ECO:0000313" key="2">
    <source>
        <dbReference type="Proteomes" id="UP001060085"/>
    </source>
</evidence>
<protein>
    <submittedName>
        <fullName evidence="1">Uncharacterized protein</fullName>
    </submittedName>
</protein>
<gene>
    <name evidence="1" type="ORF">M9H77_25209</name>
</gene>
<evidence type="ECO:0000313" key="1">
    <source>
        <dbReference type="EMBL" id="KAI5656416.1"/>
    </source>
</evidence>
<sequence length="206" mass="22054">MFSHQISSGRSGAQQATEVVGQEFLDQISPEEHIAYKLVPRGTQMSYLAAVDLVAGLGVSQVEGTLVDEPSRTTSSSSYSLKEIVPQREPILVIDLSDDESVKGPEMATVAQGIGLETSIEEDPSEPTSDSKRTPESERVAPVPTRDMGTFVADSLPVVASPTPIPPVESVSSFPTLPSLLRGGVREHDIYGYCLWGEQRVKAAGQ</sequence>
<dbReference type="EMBL" id="CM044706">
    <property type="protein sequence ID" value="KAI5656416.1"/>
    <property type="molecule type" value="Genomic_DNA"/>
</dbReference>